<gene>
    <name evidence="2" type="ORF">EV202_11432</name>
</gene>
<sequence>MFSILSYFKRQDGHQRVSPVSKRDKEKKVSKESKRAKHLALAFGVCLCGGPWRKPLHCPELPHGGALVHPLQRRQGRAALLAECRCRALLRTLASRPGRVPQYLLLLHELPARHLQQGGRKAPREGQGTVQGRVYGQRAHSQVKHRGGGDAQAGTLLPHHSLRGRGRA</sequence>
<accession>A0A4R2LPB1</accession>
<dbReference type="Proteomes" id="UP000295600">
    <property type="component" value="Unassembled WGS sequence"/>
</dbReference>
<reference evidence="2 3" key="1">
    <citation type="submission" date="2019-03" db="EMBL/GenBank/DDBJ databases">
        <title>Genomic Encyclopedia of Type Strains, Phase IV (KMG-IV): sequencing the most valuable type-strain genomes for metagenomic binning, comparative biology and taxonomic classification.</title>
        <authorList>
            <person name="Goeker M."/>
        </authorList>
    </citation>
    <scope>NUCLEOTIDE SEQUENCE [LARGE SCALE GENOMIC DNA]</scope>
    <source>
        <strain evidence="2 3">DSM 23917</strain>
    </source>
</reference>
<proteinExistence type="predicted"/>
<comment type="caution">
    <text evidence="2">The sequence shown here is derived from an EMBL/GenBank/DDBJ whole genome shotgun (WGS) entry which is preliminary data.</text>
</comment>
<name>A0A4R2LPB1_9BACE</name>
<evidence type="ECO:0000256" key="1">
    <source>
        <dbReference type="SAM" id="MobiDB-lite"/>
    </source>
</evidence>
<feature type="region of interest" description="Disordered" evidence="1">
    <location>
        <begin position="115"/>
        <end position="168"/>
    </location>
</feature>
<protein>
    <submittedName>
        <fullName evidence="2">Uncharacterized protein</fullName>
    </submittedName>
</protein>
<evidence type="ECO:0000313" key="2">
    <source>
        <dbReference type="EMBL" id="TCO91124.1"/>
    </source>
</evidence>
<evidence type="ECO:0000313" key="3">
    <source>
        <dbReference type="Proteomes" id="UP000295600"/>
    </source>
</evidence>
<dbReference type="EMBL" id="SLXB01000014">
    <property type="protein sequence ID" value="TCO91124.1"/>
    <property type="molecule type" value="Genomic_DNA"/>
</dbReference>
<organism evidence="2 3">
    <name type="scientific">Prevotella heparinolytica</name>
    <dbReference type="NCBI Taxonomy" id="28113"/>
    <lineage>
        <taxon>Bacteria</taxon>
        <taxon>Pseudomonadati</taxon>
        <taxon>Bacteroidota</taxon>
        <taxon>Bacteroidia</taxon>
        <taxon>Bacteroidales</taxon>
        <taxon>Bacteroidaceae</taxon>
        <taxon>Bacteroides</taxon>
    </lineage>
</organism>
<dbReference type="AlphaFoldDB" id="A0A4R2LPB1"/>